<evidence type="ECO:0000313" key="4">
    <source>
        <dbReference type="Proteomes" id="UP000325030"/>
    </source>
</evidence>
<proteinExistence type="predicted"/>
<dbReference type="PANTHER" id="PTHR19288:SF46">
    <property type="entry name" value="HALOACID DEHALOGENASE-LIKE HYDROLASE DOMAIN-CONTAINING PROTEIN 2"/>
    <property type="match status" value="1"/>
</dbReference>
<keyword evidence="3" id="KW-1185">Reference proteome</keyword>
<dbReference type="GeneID" id="41719024"/>
<evidence type="ECO:0000313" key="3">
    <source>
        <dbReference type="Proteomes" id="UP000322983"/>
    </source>
</evidence>
<dbReference type="EMBL" id="AP018929">
    <property type="protein sequence ID" value="BBG25404.1"/>
    <property type="molecule type" value="Genomic_DNA"/>
</dbReference>
<dbReference type="KEGG" id="step:IC006_2740"/>
<name>A0A510E7D4_9CREN</name>
<dbReference type="Pfam" id="PF13242">
    <property type="entry name" value="Hydrolase_like"/>
    <property type="match status" value="1"/>
</dbReference>
<dbReference type="Gene3D" id="3.40.50.1000">
    <property type="entry name" value="HAD superfamily/HAD-like"/>
    <property type="match status" value="2"/>
</dbReference>
<dbReference type="GO" id="GO:0016791">
    <property type="term" value="F:phosphatase activity"/>
    <property type="evidence" value="ECO:0007669"/>
    <property type="project" value="TreeGrafter"/>
</dbReference>
<evidence type="ECO:0000313" key="2">
    <source>
        <dbReference type="EMBL" id="BBG28198.1"/>
    </source>
</evidence>
<dbReference type="InterPro" id="IPR036412">
    <property type="entry name" value="HAD-like_sf"/>
</dbReference>
<reference evidence="2 3" key="2">
    <citation type="journal article" date="2020" name="Int. J. Syst. Evol. Microbiol.">
        <title>Sulfuracidifex tepidarius gen. nov., sp. nov. and transfer of Sulfolobus metallicus Huber and Stetter 1992 to the genus Sulfuracidifex as Sulfuracidifex metallicus comb. nov.</title>
        <authorList>
            <person name="Itoh T."/>
            <person name="Miura T."/>
            <person name="Sakai H.D."/>
            <person name="Kato S."/>
            <person name="Ohkuma M."/>
            <person name="Takashina T."/>
        </authorList>
    </citation>
    <scope>NUCLEOTIDE SEQUENCE</scope>
    <source>
        <strain evidence="1 3">IC-006</strain>
        <strain evidence="2">IC-007</strain>
    </source>
</reference>
<evidence type="ECO:0000313" key="1">
    <source>
        <dbReference type="EMBL" id="BBG25404.1"/>
    </source>
</evidence>
<dbReference type="InterPro" id="IPR023214">
    <property type="entry name" value="HAD_sf"/>
</dbReference>
<dbReference type="NCBIfam" id="TIGR01460">
    <property type="entry name" value="HAD-SF-IIA"/>
    <property type="match status" value="1"/>
</dbReference>
<dbReference type="PANTHER" id="PTHR19288">
    <property type="entry name" value="4-NITROPHENYLPHOSPHATASE-RELATED"/>
    <property type="match status" value="1"/>
</dbReference>
<dbReference type="Proteomes" id="UP000322983">
    <property type="component" value="Chromosome"/>
</dbReference>
<reference evidence="4" key="1">
    <citation type="submission" date="2018-09" db="EMBL/GenBank/DDBJ databases">
        <title>Complete Genome Sequencing of Sulfolobus sp. JCM 16834.</title>
        <authorList>
            <person name="Kato S."/>
            <person name="Itoh T."/>
            <person name="Ohkuma M."/>
        </authorList>
    </citation>
    <scope>NUCLEOTIDE SEQUENCE [LARGE SCALE GENOMIC DNA]</scope>
    <source>
        <strain evidence="4">IC-007</strain>
    </source>
</reference>
<dbReference type="STRING" id="1294262.GCA_001316085_00685"/>
<dbReference type="RefSeq" id="WP_084739617.1">
    <property type="nucleotide sequence ID" value="NZ_AP018929.1"/>
</dbReference>
<gene>
    <name evidence="1" type="ORF">IC006_2740</name>
    <name evidence="2" type="ORF">IC007_2754</name>
</gene>
<dbReference type="EMBL" id="AP018930">
    <property type="protein sequence ID" value="BBG28198.1"/>
    <property type="molecule type" value="Genomic_DNA"/>
</dbReference>
<organism evidence="2 4">
    <name type="scientific">Sulfuracidifex tepidarius</name>
    <dbReference type="NCBI Taxonomy" id="1294262"/>
    <lineage>
        <taxon>Archaea</taxon>
        <taxon>Thermoproteota</taxon>
        <taxon>Thermoprotei</taxon>
        <taxon>Sulfolobales</taxon>
        <taxon>Sulfolobaceae</taxon>
        <taxon>Sulfuracidifex</taxon>
    </lineage>
</organism>
<dbReference type="SUPFAM" id="SSF56784">
    <property type="entry name" value="HAD-like"/>
    <property type="match status" value="1"/>
</dbReference>
<dbReference type="Proteomes" id="UP000325030">
    <property type="component" value="Chromosome"/>
</dbReference>
<dbReference type="GO" id="GO:0005737">
    <property type="term" value="C:cytoplasm"/>
    <property type="evidence" value="ECO:0007669"/>
    <property type="project" value="TreeGrafter"/>
</dbReference>
<accession>A0A510E7D4</accession>
<dbReference type="AlphaFoldDB" id="A0A510E7D4"/>
<dbReference type="InterPro" id="IPR006357">
    <property type="entry name" value="HAD-SF_hydro_IIA"/>
</dbReference>
<dbReference type="PIRSF" id="PIRSF000915">
    <property type="entry name" value="PGP-type_phosphatase"/>
    <property type="match status" value="1"/>
</dbReference>
<sequence length="263" mass="29212">MNLERYELIISDIDGVLLMEGEPIWENVKAIRELVSNGKKIVLISNNSGFNRVLLSRQLSYLGINIEPSMIITSAVSTAMYLKEKKDVHTTFVVGEEGLSDELRGYGFRVLTMNEANVQLPDSVVIGLDRLSTYDKLSLAMRCIHRGSLFVATNMDRLWPSKEGLKLGAGSLVKAISFSLGKDPDFVAGKPNPWMLEVAMERANIKDEKKVIIIGDQLETDIKMGNDKGIDTVLTLTGISTMEEVNRSMIKPTYTVSNLLDLI</sequence>
<dbReference type="Pfam" id="PF13344">
    <property type="entry name" value="Hydrolase_6"/>
    <property type="match status" value="1"/>
</dbReference>
<accession>A0A510DYU2</accession>
<protein>
    <submittedName>
        <fullName evidence="2">Phosphoglycolate phosphatase</fullName>
    </submittedName>
</protein>
<dbReference type="OrthoDB" id="25155at2157"/>